<dbReference type="AlphaFoldDB" id="A6KSL9"/>
<feature type="domain" description="DUF5575" evidence="1">
    <location>
        <begin position="14"/>
        <end position="90"/>
    </location>
</feature>
<dbReference type="PANTHER" id="PTHR47086">
    <property type="entry name" value="BTB DOMAIN-CONTAINING PROTEIN"/>
    <property type="match status" value="1"/>
</dbReference>
<evidence type="ECO:0000259" key="1">
    <source>
        <dbReference type="Pfam" id="PF20783"/>
    </source>
</evidence>
<protein>
    <submittedName>
        <fullName evidence="2">RCG37644</fullName>
    </submittedName>
</protein>
<evidence type="ECO:0000313" key="3">
    <source>
        <dbReference type="Proteomes" id="UP000234681"/>
    </source>
</evidence>
<dbReference type="PANTHER" id="PTHR47086:SF1">
    <property type="entry name" value="ZINC FINGER SWIM-TYPE CONTAINING 9"/>
    <property type="match status" value="1"/>
</dbReference>
<dbReference type="InterPro" id="IPR040854">
    <property type="entry name" value="ZSWIM9"/>
</dbReference>
<name>A6KSL9_RAT</name>
<evidence type="ECO:0000313" key="2">
    <source>
        <dbReference type="EMBL" id="EDL83752.1"/>
    </source>
</evidence>
<dbReference type="Pfam" id="PF20783">
    <property type="entry name" value="DUF5575_N"/>
    <property type="match status" value="1"/>
</dbReference>
<proteinExistence type="predicted"/>
<accession>A6KSL9</accession>
<dbReference type="InterPro" id="IPR049217">
    <property type="entry name" value="DUF5575_N"/>
</dbReference>
<gene>
    <name evidence="2" type="ORF">rCG_37644</name>
</gene>
<organism evidence="2 3">
    <name type="scientific">Rattus norvegicus</name>
    <name type="common">Rat</name>
    <dbReference type="NCBI Taxonomy" id="10116"/>
    <lineage>
        <taxon>Eukaryota</taxon>
        <taxon>Metazoa</taxon>
        <taxon>Chordata</taxon>
        <taxon>Craniata</taxon>
        <taxon>Vertebrata</taxon>
        <taxon>Euteleostomi</taxon>
        <taxon>Mammalia</taxon>
        <taxon>Eutheria</taxon>
        <taxon>Euarchontoglires</taxon>
        <taxon>Glires</taxon>
        <taxon>Rodentia</taxon>
        <taxon>Myomorpha</taxon>
        <taxon>Muroidea</taxon>
        <taxon>Muridae</taxon>
        <taxon>Murinae</taxon>
        <taxon>Rattus</taxon>
    </lineage>
</organism>
<dbReference type="EMBL" id="CH474105">
    <property type="protein sequence ID" value="EDL83752.1"/>
    <property type="molecule type" value="Genomic_DNA"/>
</dbReference>
<sequence length="107" mass="12251">MELTEPSPSPAVQKEEQELLDRTFFSWAEFSRFFDKWCQQRLVVFSVKSSTRVARSPWANTPPLYRLIHVLKYSYVLLVCKDVRMSNKSTAWCVSLSCDPAGGGEQG</sequence>
<dbReference type="Proteomes" id="UP000234681">
    <property type="component" value="Chromosome 1"/>
</dbReference>
<reference evidence="3" key="1">
    <citation type="submission" date="2005-09" db="EMBL/GenBank/DDBJ databases">
        <authorList>
            <person name="Mural R.J."/>
            <person name="Li P.W."/>
            <person name="Adams M.D."/>
            <person name="Amanatides P.G."/>
            <person name="Baden-Tillson H."/>
            <person name="Barnstead M."/>
            <person name="Chin S.H."/>
            <person name="Dew I."/>
            <person name="Evans C.A."/>
            <person name="Ferriera S."/>
            <person name="Flanigan M."/>
            <person name="Fosler C."/>
            <person name="Glodek A."/>
            <person name="Gu Z."/>
            <person name="Holt R.A."/>
            <person name="Jennings D."/>
            <person name="Kraft C.L."/>
            <person name="Lu F."/>
            <person name="Nguyen T."/>
            <person name="Nusskern D.R."/>
            <person name="Pfannkoch C.M."/>
            <person name="Sitter C."/>
            <person name="Sutton G.G."/>
            <person name="Venter J.C."/>
            <person name="Wang Z."/>
            <person name="Woodage T."/>
            <person name="Zheng X.H."/>
            <person name="Zhong F."/>
        </authorList>
    </citation>
    <scope>NUCLEOTIDE SEQUENCE [LARGE SCALE GENOMIC DNA]</scope>
    <source>
        <strain>BN</strain>
        <strain evidence="3">Sprague-Dawley</strain>
    </source>
</reference>